<feature type="region of interest" description="Disordered" evidence="10">
    <location>
        <begin position="153"/>
        <end position="176"/>
    </location>
</feature>
<keyword evidence="4" id="KW-0067">ATP-binding</keyword>
<dbReference type="PROSITE" id="PS50011">
    <property type="entry name" value="PROTEIN_KINASE_DOM"/>
    <property type="match status" value="1"/>
</dbReference>
<feature type="domain" description="Protein kinase" evidence="11">
    <location>
        <begin position="133"/>
        <end position="446"/>
    </location>
</feature>
<keyword evidence="3" id="KW-0418">Kinase</keyword>
<organism evidence="12 13">
    <name type="scientific">Lepraria neglecta</name>
    <dbReference type="NCBI Taxonomy" id="209136"/>
    <lineage>
        <taxon>Eukaryota</taxon>
        <taxon>Fungi</taxon>
        <taxon>Dikarya</taxon>
        <taxon>Ascomycota</taxon>
        <taxon>Pezizomycotina</taxon>
        <taxon>Lecanoromycetes</taxon>
        <taxon>OSLEUM clade</taxon>
        <taxon>Lecanoromycetidae</taxon>
        <taxon>Lecanorales</taxon>
        <taxon>Lecanorineae</taxon>
        <taxon>Stereocaulaceae</taxon>
        <taxon>Lepraria</taxon>
    </lineage>
</organism>
<evidence type="ECO:0000313" key="13">
    <source>
        <dbReference type="Proteomes" id="UP001276659"/>
    </source>
</evidence>
<sequence>MDGLQTPVFQNKQRWLPLTSPPTTPASLPAKRPALAELPALPMGQRPQPVALKTTPAFIPRLSENEPLTPPATPAKSRTKRASMSADGIESIYSTGVNLGAKPADILEFMAKKAKETAVDGPNTEPKPYTNRYTLHEELGCGVWSTVYRASETPEPIETTTKLPPSPPESPLNRSIPDSKKVLAVKQPHRRDAHKILENEARILTFLHAHAEASNYLVPFHGWDVASHSLILSAIPLNLETHAKSARKAPLTTKTMFDPVIGTAEWAHLAENLINGLAFLHGHGCVHGDIKPANILLQPNDDGKYAPLYCDFSSSHILSPTTTTKPEEVSAVTTDYISPELLSAIHNGKNNNERAVATYTSDVFALAVTLLFAAIGESPYAGARMEIQKVGMAKEGLPLDFARRGEQASRVMKGRAVEKALKGALDKDVEKRLDVEAWRDAVMEVVKSWRAGGWVRGG</sequence>
<dbReference type="PANTHER" id="PTHR48013:SF9">
    <property type="entry name" value="DUAL SPECIFICITY MITOGEN-ACTIVATED PROTEIN KINASE KINASE 5"/>
    <property type="match status" value="1"/>
</dbReference>
<evidence type="ECO:0000256" key="6">
    <source>
        <dbReference type="ARBA" id="ARBA00038999"/>
    </source>
</evidence>
<name>A0AAD9Z9H5_9LECA</name>
<protein>
    <recommendedName>
        <fullName evidence="6">mitogen-activated protein kinase kinase</fullName>
        <ecNumber evidence="6">2.7.12.2</ecNumber>
    </recommendedName>
</protein>
<dbReference type="SMART" id="SM00220">
    <property type="entry name" value="S_TKc"/>
    <property type="match status" value="1"/>
</dbReference>
<dbReference type="EMBL" id="JASNWA010000007">
    <property type="protein sequence ID" value="KAK3173448.1"/>
    <property type="molecule type" value="Genomic_DNA"/>
</dbReference>
<comment type="similarity">
    <text evidence="5">Belongs to the protein kinase superfamily. STE Ser/Thr protein kinase family. MAP kinase kinase subfamily.</text>
</comment>
<accession>A0AAD9Z9H5</accession>
<comment type="catalytic activity">
    <reaction evidence="8">
        <text>L-threonyl-[protein] + ATP = O-phospho-L-threonyl-[protein] + ADP + H(+)</text>
        <dbReference type="Rhea" id="RHEA:46608"/>
        <dbReference type="Rhea" id="RHEA-COMP:11060"/>
        <dbReference type="Rhea" id="RHEA-COMP:11605"/>
        <dbReference type="ChEBI" id="CHEBI:15378"/>
        <dbReference type="ChEBI" id="CHEBI:30013"/>
        <dbReference type="ChEBI" id="CHEBI:30616"/>
        <dbReference type="ChEBI" id="CHEBI:61977"/>
        <dbReference type="ChEBI" id="CHEBI:456216"/>
        <dbReference type="EC" id="2.7.12.2"/>
    </reaction>
</comment>
<keyword evidence="13" id="KW-1185">Reference proteome</keyword>
<dbReference type="GO" id="GO:0004708">
    <property type="term" value="F:MAP kinase kinase activity"/>
    <property type="evidence" value="ECO:0007669"/>
    <property type="project" value="UniProtKB-EC"/>
</dbReference>
<comment type="catalytic activity">
    <reaction evidence="9">
        <text>L-tyrosyl-[protein] + ATP = O-phospho-L-tyrosyl-[protein] + ADP + H(+)</text>
        <dbReference type="Rhea" id="RHEA:10596"/>
        <dbReference type="Rhea" id="RHEA-COMP:10136"/>
        <dbReference type="Rhea" id="RHEA-COMP:20101"/>
        <dbReference type="ChEBI" id="CHEBI:15378"/>
        <dbReference type="ChEBI" id="CHEBI:30616"/>
        <dbReference type="ChEBI" id="CHEBI:46858"/>
        <dbReference type="ChEBI" id="CHEBI:61978"/>
        <dbReference type="ChEBI" id="CHEBI:456216"/>
        <dbReference type="EC" id="2.7.12.2"/>
    </reaction>
</comment>
<feature type="region of interest" description="Disordered" evidence="10">
    <location>
        <begin position="1"/>
        <end position="29"/>
    </location>
</feature>
<evidence type="ECO:0000259" key="11">
    <source>
        <dbReference type="PROSITE" id="PS50011"/>
    </source>
</evidence>
<comment type="catalytic activity">
    <reaction evidence="7">
        <text>L-seryl-[protein] + ATP = O-phospho-L-seryl-[protein] + ADP + H(+)</text>
        <dbReference type="Rhea" id="RHEA:17989"/>
        <dbReference type="Rhea" id="RHEA-COMP:9863"/>
        <dbReference type="Rhea" id="RHEA-COMP:11604"/>
        <dbReference type="ChEBI" id="CHEBI:15378"/>
        <dbReference type="ChEBI" id="CHEBI:29999"/>
        <dbReference type="ChEBI" id="CHEBI:30616"/>
        <dbReference type="ChEBI" id="CHEBI:83421"/>
        <dbReference type="ChEBI" id="CHEBI:456216"/>
        <dbReference type="EC" id="2.7.12.2"/>
    </reaction>
</comment>
<reference evidence="12" key="1">
    <citation type="submission" date="2022-11" db="EMBL/GenBank/DDBJ databases">
        <title>Chromosomal genome sequence assembly and mating type (MAT) locus characterization of the leprose asexual lichenized fungus Lepraria neglecta (Nyl.) Erichsen.</title>
        <authorList>
            <person name="Allen J.L."/>
            <person name="Pfeffer B."/>
        </authorList>
    </citation>
    <scope>NUCLEOTIDE SEQUENCE</scope>
    <source>
        <strain evidence="12">Allen 5258</strain>
    </source>
</reference>
<dbReference type="InterPro" id="IPR008271">
    <property type="entry name" value="Ser/Thr_kinase_AS"/>
</dbReference>
<evidence type="ECO:0000256" key="7">
    <source>
        <dbReference type="ARBA" id="ARBA00049014"/>
    </source>
</evidence>
<evidence type="ECO:0000256" key="2">
    <source>
        <dbReference type="ARBA" id="ARBA00022741"/>
    </source>
</evidence>
<dbReference type="Proteomes" id="UP001276659">
    <property type="component" value="Unassembled WGS sequence"/>
</dbReference>
<evidence type="ECO:0000256" key="1">
    <source>
        <dbReference type="ARBA" id="ARBA00022679"/>
    </source>
</evidence>
<gene>
    <name evidence="12" type="ORF">OEA41_006777</name>
</gene>
<keyword evidence="2" id="KW-0547">Nucleotide-binding</keyword>
<feature type="region of interest" description="Disordered" evidence="10">
    <location>
        <begin position="61"/>
        <end position="82"/>
    </location>
</feature>
<comment type="caution">
    <text evidence="12">The sequence shown here is derived from an EMBL/GenBank/DDBJ whole genome shotgun (WGS) entry which is preliminary data.</text>
</comment>
<dbReference type="InterPro" id="IPR000719">
    <property type="entry name" value="Prot_kinase_dom"/>
</dbReference>
<evidence type="ECO:0000256" key="5">
    <source>
        <dbReference type="ARBA" id="ARBA00038035"/>
    </source>
</evidence>
<keyword evidence="1" id="KW-0808">Transferase</keyword>
<dbReference type="SUPFAM" id="SSF56112">
    <property type="entry name" value="Protein kinase-like (PK-like)"/>
    <property type="match status" value="1"/>
</dbReference>
<dbReference type="Gene3D" id="1.10.510.10">
    <property type="entry name" value="Transferase(Phosphotransferase) domain 1"/>
    <property type="match status" value="1"/>
</dbReference>
<dbReference type="InterPro" id="IPR011009">
    <property type="entry name" value="Kinase-like_dom_sf"/>
</dbReference>
<dbReference type="PROSITE" id="PS00108">
    <property type="entry name" value="PROTEIN_KINASE_ST"/>
    <property type="match status" value="1"/>
</dbReference>
<dbReference type="EC" id="2.7.12.2" evidence="6"/>
<proteinExistence type="inferred from homology"/>
<evidence type="ECO:0000256" key="8">
    <source>
        <dbReference type="ARBA" id="ARBA00049299"/>
    </source>
</evidence>
<evidence type="ECO:0000313" key="12">
    <source>
        <dbReference type="EMBL" id="KAK3173448.1"/>
    </source>
</evidence>
<dbReference type="PANTHER" id="PTHR48013">
    <property type="entry name" value="DUAL SPECIFICITY MITOGEN-ACTIVATED PROTEIN KINASE KINASE 5-RELATED"/>
    <property type="match status" value="1"/>
</dbReference>
<dbReference type="AlphaFoldDB" id="A0AAD9Z9H5"/>
<dbReference type="GO" id="GO:0005524">
    <property type="term" value="F:ATP binding"/>
    <property type="evidence" value="ECO:0007669"/>
    <property type="project" value="UniProtKB-KW"/>
</dbReference>
<evidence type="ECO:0000256" key="4">
    <source>
        <dbReference type="ARBA" id="ARBA00022840"/>
    </source>
</evidence>
<evidence type="ECO:0000256" key="3">
    <source>
        <dbReference type="ARBA" id="ARBA00022777"/>
    </source>
</evidence>
<dbReference type="Pfam" id="PF00069">
    <property type="entry name" value="Pkinase"/>
    <property type="match status" value="1"/>
</dbReference>
<evidence type="ECO:0000256" key="9">
    <source>
        <dbReference type="ARBA" id="ARBA00051693"/>
    </source>
</evidence>
<evidence type="ECO:0000256" key="10">
    <source>
        <dbReference type="SAM" id="MobiDB-lite"/>
    </source>
</evidence>